<dbReference type="InterPro" id="IPR036691">
    <property type="entry name" value="Endo/exonu/phosph_ase_sf"/>
</dbReference>
<keyword evidence="1" id="KW-0326">Glycosidase</keyword>
<dbReference type="GO" id="GO:0016798">
    <property type="term" value="F:hydrolase activity, acting on glycosyl bonds"/>
    <property type="evidence" value="ECO:0007669"/>
    <property type="project" value="UniProtKB-KW"/>
</dbReference>
<dbReference type="InterPro" id="IPR036116">
    <property type="entry name" value="FN3_sf"/>
</dbReference>
<accession>A0A5F2EPF8</accession>
<protein>
    <submittedName>
        <fullName evidence="3">Uncharacterized protein</fullName>
    </submittedName>
</protein>
<dbReference type="SUPFAM" id="SSF49265">
    <property type="entry name" value="Fibronectin type III"/>
    <property type="match status" value="1"/>
</dbReference>
<organism evidence="3 4">
    <name type="scientific">Aeromicrobium chenweiae</name>
    <dbReference type="NCBI Taxonomy" id="2079793"/>
    <lineage>
        <taxon>Bacteria</taxon>
        <taxon>Bacillati</taxon>
        <taxon>Actinomycetota</taxon>
        <taxon>Actinomycetes</taxon>
        <taxon>Propionibacteriales</taxon>
        <taxon>Nocardioidaceae</taxon>
        <taxon>Aeromicrobium</taxon>
    </lineage>
</organism>
<keyword evidence="1" id="KW-0378">Hydrolase</keyword>
<dbReference type="Gene3D" id="3.60.10.10">
    <property type="entry name" value="Endonuclease/exonuclease/phosphatase"/>
    <property type="match status" value="1"/>
</dbReference>
<dbReference type="EMBL" id="CP026952">
    <property type="protein sequence ID" value="AWB92466.1"/>
    <property type="molecule type" value="Genomic_DNA"/>
</dbReference>
<dbReference type="SUPFAM" id="SSF56219">
    <property type="entry name" value="DNase I-like"/>
    <property type="match status" value="1"/>
</dbReference>
<proteinExistence type="predicted"/>
<keyword evidence="2" id="KW-0624">Polysaccharide degradation</keyword>
<keyword evidence="2" id="KW-0119">Carbohydrate metabolism</keyword>
<evidence type="ECO:0000256" key="2">
    <source>
        <dbReference type="ARBA" id="ARBA00023326"/>
    </source>
</evidence>
<dbReference type="Pfam" id="PF03372">
    <property type="entry name" value="Exo_endo_phos"/>
    <property type="match status" value="1"/>
</dbReference>
<dbReference type="Gene3D" id="2.60.40.10">
    <property type="entry name" value="Immunoglobulins"/>
    <property type="match status" value="1"/>
</dbReference>
<dbReference type="InterPro" id="IPR005135">
    <property type="entry name" value="Endo/exonuclease/phosphatase"/>
</dbReference>
<dbReference type="InterPro" id="IPR003961">
    <property type="entry name" value="FN3_dom"/>
</dbReference>
<gene>
    <name evidence="3" type="ORF">C3E78_09780</name>
</gene>
<dbReference type="OrthoDB" id="4013874at2"/>
<reference evidence="4" key="1">
    <citation type="submission" date="2018-01" db="EMBL/GenBank/DDBJ databases">
        <authorList>
            <person name="Li J."/>
        </authorList>
    </citation>
    <scope>NUCLEOTIDE SEQUENCE [LARGE SCALE GENOMIC DNA]</scope>
    <source>
        <strain evidence="4">592</strain>
    </source>
</reference>
<evidence type="ECO:0000313" key="3">
    <source>
        <dbReference type="EMBL" id="AWB92466.1"/>
    </source>
</evidence>
<dbReference type="PROSITE" id="PS50853">
    <property type="entry name" value="FN3"/>
    <property type="match status" value="1"/>
</dbReference>
<dbReference type="KEGG" id="aez:C3E78_09780"/>
<dbReference type="GO" id="GO:0000272">
    <property type="term" value="P:polysaccharide catabolic process"/>
    <property type="evidence" value="ECO:0007669"/>
    <property type="project" value="UniProtKB-KW"/>
</dbReference>
<keyword evidence="4" id="KW-1185">Reference proteome</keyword>
<accession>A0A2S0WMD1</accession>
<evidence type="ECO:0000313" key="4">
    <source>
        <dbReference type="Proteomes" id="UP000244384"/>
    </source>
</evidence>
<dbReference type="AlphaFoldDB" id="A0A2S0WMD1"/>
<name>A0A2S0WMD1_9ACTN</name>
<dbReference type="RefSeq" id="WP_108578111.1">
    <property type="nucleotide sequence ID" value="NZ_CP026952.1"/>
</dbReference>
<dbReference type="Proteomes" id="UP000244384">
    <property type="component" value="Chromosome"/>
</dbReference>
<dbReference type="InterPro" id="IPR013783">
    <property type="entry name" value="Ig-like_fold"/>
</dbReference>
<evidence type="ECO:0000256" key="1">
    <source>
        <dbReference type="ARBA" id="ARBA00023295"/>
    </source>
</evidence>
<sequence>MRRPFPALLVLLVLGLAASTMTSASAAGPGRAPWVTASSTTSITLDWPGGSSGYRTFYAASYGAVLKTSVSKKSTASKVRISGLRPGTMYCFQTARANGANRSQRYCHSTMRYKNKSGRSKVGVATFNVCGVASGCHGWSGRAGAVVQRIREADADVVNIQEGHRVLADIEARLAPLGYALASASSTEGVFYRRSRLQPVLRPGTELVCDDDVCQDVPVALPAAGTFGLGGSATAAWAQLRVKKTGKTYVFVSAHLRAGKSAGDARQRDAETRRLISLARAEAGTRPIVVAGDLNSHRNRPNDSPRKRLEAAGLADAYDRSARYANAFINSYNGWKSKPVRGVKYGDHVDHVFLPAKAGADRWAVVAPVRGGKNVRPIASDHNLVRVTALLP</sequence>
<dbReference type="CDD" id="cd00063">
    <property type="entry name" value="FN3"/>
    <property type="match status" value="1"/>
</dbReference>